<dbReference type="AlphaFoldDB" id="L9JAT0"/>
<dbReference type="InParanoid" id="L9JAT0"/>
<name>L9JAT0_TUPCH</name>
<reference evidence="2" key="2">
    <citation type="journal article" date="2013" name="Nat. Commun.">
        <title>Genome of the Chinese tree shrew.</title>
        <authorList>
            <person name="Fan Y."/>
            <person name="Huang Z.Y."/>
            <person name="Cao C.C."/>
            <person name="Chen C.S."/>
            <person name="Chen Y.X."/>
            <person name="Fan D.D."/>
            <person name="He J."/>
            <person name="Hou H.L."/>
            <person name="Hu L."/>
            <person name="Hu X.T."/>
            <person name="Jiang X.T."/>
            <person name="Lai R."/>
            <person name="Lang Y.S."/>
            <person name="Liang B."/>
            <person name="Liao S.G."/>
            <person name="Mu D."/>
            <person name="Ma Y.Y."/>
            <person name="Niu Y.Y."/>
            <person name="Sun X.Q."/>
            <person name="Xia J.Q."/>
            <person name="Xiao J."/>
            <person name="Xiong Z.Q."/>
            <person name="Xu L."/>
            <person name="Yang L."/>
            <person name="Zhang Y."/>
            <person name="Zhao W."/>
            <person name="Zhao X.D."/>
            <person name="Zheng Y.T."/>
            <person name="Zhou J.M."/>
            <person name="Zhu Y.B."/>
            <person name="Zhang G.J."/>
            <person name="Wang J."/>
            <person name="Yao Y.G."/>
        </authorList>
    </citation>
    <scope>NUCLEOTIDE SEQUENCE [LARGE SCALE GENOMIC DNA]</scope>
</reference>
<dbReference type="EMBL" id="KB321112">
    <property type="protein sequence ID" value="ELW47458.1"/>
    <property type="molecule type" value="Genomic_DNA"/>
</dbReference>
<reference evidence="2" key="1">
    <citation type="submission" date="2012-07" db="EMBL/GenBank/DDBJ databases">
        <title>Genome of the Chinese tree shrew, a rising model animal genetically related to primates.</title>
        <authorList>
            <person name="Zhang G."/>
            <person name="Fan Y."/>
            <person name="Yao Y."/>
            <person name="Huang Z."/>
        </authorList>
    </citation>
    <scope>NUCLEOTIDE SEQUENCE [LARGE SCALE GENOMIC DNA]</scope>
</reference>
<protein>
    <submittedName>
        <fullName evidence="1">Uncharacterized protein</fullName>
    </submittedName>
</protein>
<sequence>MLKGRLENGTESPFPGSTGKVLVKDLIAPRAHFEEGFCICVKKPYHRLWIFHQASEDLEKPFPVAQCLRYCHAC</sequence>
<evidence type="ECO:0000313" key="1">
    <source>
        <dbReference type="EMBL" id="ELW47458.1"/>
    </source>
</evidence>
<proteinExistence type="predicted"/>
<gene>
    <name evidence="1" type="ORF">TREES_T100021073</name>
</gene>
<dbReference type="Proteomes" id="UP000011518">
    <property type="component" value="Unassembled WGS sequence"/>
</dbReference>
<organism evidence="1 2">
    <name type="scientific">Tupaia chinensis</name>
    <name type="common">Chinese tree shrew</name>
    <name type="synonym">Tupaia belangeri chinensis</name>
    <dbReference type="NCBI Taxonomy" id="246437"/>
    <lineage>
        <taxon>Eukaryota</taxon>
        <taxon>Metazoa</taxon>
        <taxon>Chordata</taxon>
        <taxon>Craniata</taxon>
        <taxon>Vertebrata</taxon>
        <taxon>Euteleostomi</taxon>
        <taxon>Mammalia</taxon>
        <taxon>Eutheria</taxon>
        <taxon>Euarchontoglires</taxon>
        <taxon>Scandentia</taxon>
        <taxon>Tupaiidae</taxon>
        <taxon>Tupaia</taxon>
    </lineage>
</organism>
<keyword evidence="2" id="KW-1185">Reference proteome</keyword>
<accession>L9JAT0</accession>
<evidence type="ECO:0000313" key="2">
    <source>
        <dbReference type="Proteomes" id="UP000011518"/>
    </source>
</evidence>